<evidence type="ECO:0008006" key="3">
    <source>
        <dbReference type="Google" id="ProtNLM"/>
    </source>
</evidence>
<dbReference type="EMBL" id="JAACJK010000219">
    <property type="protein sequence ID" value="KAF5317231.1"/>
    <property type="molecule type" value="Genomic_DNA"/>
</dbReference>
<evidence type="ECO:0000313" key="2">
    <source>
        <dbReference type="Proteomes" id="UP000541558"/>
    </source>
</evidence>
<reference evidence="1 2" key="1">
    <citation type="journal article" date="2020" name="ISME J.">
        <title>Uncovering the hidden diversity of litter-decomposition mechanisms in mushroom-forming fungi.</title>
        <authorList>
            <person name="Floudas D."/>
            <person name="Bentzer J."/>
            <person name="Ahren D."/>
            <person name="Johansson T."/>
            <person name="Persson P."/>
            <person name="Tunlid A."/>
        </authorList>
    </citation>
    <scope>NUCLEOTIDE SEQUENCE [LARGE SCALE GENOMIC DNA]</scope>
    <source>
        <strain evidence="1 2">CBS 175.51</strain>
    </source>
</reference>
<name>A0A8H5EYP9_9AGAR</name>
<keyword evidence="2" id="KW-1185">Reference proteome</keyword>
<accession>A0A8H5EYP9</accession>
<evidence type="ECO:0000313" key="1">
    <source>
        <dbReference type="EMBL" id="KAF5317231.1"/>
    </source>
</evidence>
<sequence length="304" mass="33994">MEQPPPSPSFSDLPEDIARTVFQIVADRATTDALACALVCKMAKLWVEPSIYREVVVDAGGLFLRTVKAPTSTKPPDFFAMHVKSLFFGSVENDAAIAGVLQKCRSVTSLAFWTGQGSGYKSSLSQNLSTIALNPTRLSLPTDLFPPTGRHFHHPIFQAVTHLDLCLEEQNESPGWTWTTLKEMASLTHLSLFLSYVEDLQQFVQAHVEYLPPSLRVLVICVLWGADVGEIKAMSEGRIDTRATVAFLGDSSGEEPPCRHTFSMTWTELQNEWKHPSKVYPDVWTRAEKLIEQRQLEQVSLQFL</sequence>
<gene>
    <name evidence="1" type="ORF">D9611_003843</name>
</gene>
<comment type="caution">
    <text evidence="1">The sequence shown here is derived from an EMBL/GenBank/DDBJ whole genome shotgun (WGS) entry which is preliminary data.</text>
</comment>
<dbReference type="AlphaFoldDB" id="A0A8H5EYP9"/>
<dbReference type="OrthoDB" id="3145912at2759"/>
<protein>
    <recommendedName>
        <fullName evidence="3">F-box domain-containing protein</fullName>
    </recommendedName>
</protein>
<proteinExistence type="predicted"/>
<dbReference type="Proteomes" id="UP000541558">
    <property type="component" value="Unassembled WGS sequence"/>
</dbReference>
<organism evidence="1 2">
    <name type="scientific">Ephemerocybe angulata</name>
    <dbReference type="NCBI Taxonomy" id="980116"/>
    <lineage>
        <taxon>Eukaryota</taxon>
        <taxon>Fungi</taxon>
        <taxon>Dikarya</taxon>
        <taxon>Basidiomycota</taxon>
        <taxon>Agaricomycotina</taxon>
        <taxon>Agaricomycetes</taxon>
        <taxon>Agaricomycetidae</taxon>
        <taxon>Agaricales</taxon>
        <taxon>Agaricineae</taxon>
        <taxon>Psathyrellaceae</taxon>
        <taxon>Ephemerocybe</taxon>
    </lineage>
</organism>